<dbReference type="PANTHER" id="PTHR43194">
    <property type="entry name" value="HYDROLASE ALPHA/BETA FOLD FAMILY"/>
    <property type="match status" value="1"/>
</dbReference>
<accession>A0A2U1CHL1</accession>
<dbReference type="STRING" id="1231391.GCA_000308195_00202"/>
<comment type="caution">
    <text evidence="3">The sequence shown here is derived from an EMBL/GenBank/DDBJ whole genome shotgun (WGS) entry which is preliminary data.</text>
</comment>
<dbReference type="Gene3D" id="3.40.50.1820">
    <property type="entry name" value="alpha/beta hydrolase"/>
    <property type="match status" value="1"/>
</dbReference>
<sequence length="306" mass="32788">MSNQEEKHQRAAEPRSARFNTAFEGGVLSGRQREPASPPGKDYPLIIALHGGTYSSAYFGLPGFSLLERAAALGLPIIALDRPGYGETTPLAPADATVAHNAEWLDDAIGHVWRHAGGAARGVVLIGHSIGGAITVSIAARRPSWPLLGIAVSGVGMVTPPESGEQWAALPDIPMIDLPGALKEQVMFGPSWTFEADAPERSHASDAPVPRAELIDIVTTWHSSVKDLAARVQVPVHYRQGEFDRLWITGEDQIAGFAAAFTHSPRVDAANFYNAGHCIDFHRLGAAFQLEQLAFALRCCVRPPQA</sequence>
<dbReference type="InterPro" id="IPR050228">
    <property type="entry name" value="Carboxylesterase_BioH"/>
</dbReference>
<gene>
    <name evidence="3" type="ORF">C7440_3651</name>
</gene>
<protein>
    <submittedName>
        <fullName evidence="3">Pimeloyl-ACP methyl ester carboxylesterase</fullName>
    </submittedName>
</protein>
<evidence type="ECO:0000256" key="1">
    <source>
        <dbReference type="SAM" id="MobiDB-lite"/>
    </source>
</evidence>
<dbReference type="RefSeq" id="WP_116519453.1">
    <property type="nucleotide sequence ID" value="NZ_JACCEX010000006.1"/>
</dbReference>
<keyword evidence="4" id="KW-1185">Reference proteome</keyword>
<feature type="region of interest" description="Disordered" evidence="1">
    <location>
        <begin position="1"/>
        <end position="40"/>
    </location>
</feature>
<dbReference type="PRINTS" id="PR00111">
    <property type="entry name" value="ABHYDROLASE"/>
</dbReference>
<evidence type="ECO:0000313" key="4">
    <source>
        <dbReference type="Proteomes" id="UP000246145"/>
    </source>
</evidence>
<evidence type="ECO:0000313" key="3">
    <source>
        <dbReference type="EMBL" id="PVY60408.1"/>
    </source>
</evidence>
<dbReference type="OrthoDB" id="9798884at2"/>
<dbReference type="InterPro" id="IPR000073">
    <property type="entry name" value="AB_hydrolase_1"/>
</dbReference>
<feature type="domain" description="AB hydrolase-1" evidence="2">
    <location>
        <begin position="46"/>
        <end position="279"/>
    </location>
</feature>
<dbReference type="Proteomes" id="UP000246145">
    <property type="component" value="Unassembled WGS sequence"/>
</dbReference>
<feature type="compositionally biased region" description="Basic and acidic residues" evidence="1">
    <location>
        <begin position="1"/>
        <end position="16"/>
    </location>
</feature>
<dbReference type="SUPFAM" id="SSF53474">
    <property type="entry name" value="alpha/beta-Hydrolases"/>
    <property type="match status" value="1"/>
</dbReference>
<name>A0A2U1CHL1_9BURK</name>
<dbReference type="AlphaFoldDB" id="A0A2U1CHL1"/>
<dbReference type="InterPro" id="IPR029058">
    <property type="entry name" value="AB_hydrolase_fold"/>
</dbReference>
<organism evidence="3 4">
    <name type="scientific">Pusillimonas noertemannii</name>
    <dbReference type="NCBI Taxonomy" id="305977"/>
    <lineage>
        <taxon>Bacteria</taxon>
        <taxon>Pseudomonadati</taxon>
        <taxon>Pseudomonadota</taxon>
        <taxon>Betaproteobacteria</taxon>
        <taxon>Burkholderiales</taxon>
        <taxon>Alcaligenaceae</taxon>
        <taxon>Pusillimonas</taxon>
    </lineage>
</organism>
<reference evidence="3 4" key="1">
    <citation type="submission" date="2018-04" db="EMBL/GenBank/DDBJ databases">
        <title>Genomic Encyclopedia of Type Strains, Phase IV (KMG-IV): sequencing the most valuable type-strain genomes for metagenomic binning, comparative biology and taxonomic classification.</title>
        <authorList>
            <person name="Goeker M."/>
        </authorList>
    </citation>
    <scope>NUCLEOTIDE SEQUENCE [LARGE SCALE GENOMIC DNA]</scope>
    <source>
        <strain evidence="3 4">DSM 10065</strain>
    </source>
</reference>
<proteinExistence type="predicted"/>
<dbReference type="Pfam" id="PF12697">
    <property type="entry name" value="Abhydrolase_6"/>
    <property type="match status" value="1"/>
</dbReference>
<evidence type="ECO:0000259" key="2">
    <source>
        <dbReference type="Pfam" id="PF12697"/>
    </source>
</evidence>
<dbReference type="PANTHER" id="PTHR43194:SF2">
    <property type="entry name" value="PEROXISOMAL MEMBRANE PROTEIN LPX1"/>
    <property type="match status" value="1"/>
</dbReference>
<dbReference type="EMBL" id="QEKO01000009">
    <property type="protein sequence ID" value="PVY60408.1"/>
    <property type="molecule type" value="Genomic_DNA"/>
</dbReference>